<dbReference type="Gene3D" id="2.170.130.10">
    <property type="entry name" value="TonB-dependent receptor, plug domain"/>
    <property type="match status" value="1"/>
</dbReference>
<dbReference type="Gene3D" id="2.40.170.20">
    <property type="entry name" value="TonB-dependent receptor, beta-barrel domain"/>
    <property type="match status" value="1"/>
</dbReference>
<keyword evidence="10 11" id="KW-0998">Cell outer membrane</keyword>
<sequence>MFGFKHRNVARALVLSAPLSVSLSAFADDVPAPAAAASAPPFARTVVAAASAGSQTVVVAAARQKLDAARNGLSPDTGSNVFKFGEADIDALPMGEATPLNQVVLQAPGVVQDSYGQLHVRGDHANVQYRIDGVVIPEAISGFGQSLETRFADNIDVLTGALPAQYGYRTAAVVDIKTKAQAEGTSGSVSATGGSNGHHEESGEIAGAKGPLSWYLTGSLLKDGMGIENPTSSRSALHDQTQQTKGFGTLSYLLGDDSRLNFMFGVSNNHFEIPDVPGQTPQFSLVGDPTVNSAALDARQRERNAFEVLSYQGHFGDATDYQLSYFHRETDVHYAPDPVGDLVFDGIAADVRRKNTADGVQLDSSHALGKTHTLRGGMFFQHERFTVDNQSSVFPADADGNQTSTTPISIADDTRIAGNLWGVYLQDEWQPVKSLTINYGARFDNVDTVVDEHQLSARLGVVWDASTSLRLHAGFARYFTPPPTEKIDTTSVAKFAGTTNALPSDADTAVKSERSNYFDAGLAWDATSNLSLGVDAYDREVRNLQDEGQFGNALIYSAFNYAKGRVRGLELTANYKLAAFTAYGNLAFSKAEGQQIVTGQFNFDPEEITYIASHWVHLDHDQKVTASAGASYRFATQTTLGADALFGSGLRSGFANSEHLPSYTQVNASLSQAWDFGGWLGKVDGRLSVLNVFDHVYELRDGTGIGVGAPQFGPRRTVYASVTKSF</sequence>
<evidence type="ECO:0000256" key="6">
    <source>
        <dbReference type="ARBA" id="ARBA00022729"/>
    </source>
</evidence>
<evidence type="ECO:0000256" key="5">
    <source>
        <dbReference type="ARBA" id="ARBA00022692"/>
    </source>
</evidence>
<reference evidence="15" key="1">
    <citation type="submission" date="2021-11" db="EMBL/GenBank/DDBJ databases">
        <title>BS-T2-15 a new species belonging to the Comamonadaceae family isolated from the soil of a French oak forest.</title>
        <authorList>
            <person name="Mieszkin S."/>
            <person name="Alain K."/>
        </authorList>
    </citation>
    <scope>NUCLEOTIDE SEQUENCE</scope>
    <source>
        <strain evidence="15">BS-T2-15</strain>
    </source>
</reference>
<accession>A0A9X1YJ44</accession>
<dbReference type="Pfam" id="PF00593">
    <property type="entry name" value="TonB_dep_Rec_b-barrel"/>
    <property type="match status" value="1"/>
</dbReference>
<dbReference type="PANTHER" id="PTHR30069:SF29">
    <property type="entry name" value="HEMOGLOBIN AND HEMOGLOBIN-HAPTOGLOBIN-BINDING PROTEIN 1-RELATED"/>
    <property type="match status" value="1"/>
</dbReference>
<evidence type="ECO:0000256" key="13">
    <source>
        <dbReference type="SAM" id="SignalP"/>
    </source>
</evidence>
<evidence type="ECO:0000256" key="7">
    <source>
        <dbReference type="ARBA" id="ARBA00023077"/>
    </source>
</evidence>
<organism evidence="15 16">
    <name type="scientific">Scleromatobacter humisilvae</name>
    <dbReference type="NCBI Taxonomy" id="2897159"/>
    <lineage>
        <taxon>Bacteria</taxon>
        <taxon>Pseudomonadati</taxon>
        <taxon>Pseudomonadota</taxon>
        <taxon>Betaproteobacteria</taxon>
        <taxon>Burkholderiales</taxon>
        <taxon>Sphaerotilaceae</taxon>
        <taxon>Scleromatobacter</taxon>
    </lineage>
</organism>
<dbReference type="Proteomes" id="UP001139353">
    <property type="component" value="Unassembled WGS sequence"/>
</dbReference>
<feature type="chain" id="PRO_5040877624" evidence="13">
    <location>
        <begin position="28"/>
        <end position="726"/>
    </location>
</feature>
<evidence type="ECO:0000313" key="15">
    <source>
        <dbReference type="EMBL" id="MCK9687459.1"/>
    </source>
</evidence>
<comment type="similarity">
    <text evidence="2 11">Belongs to the TonB-dependent receptor family.</text>
</comment>
<keyword evidence="5 11" id="KW-0812">Transmembrane</keyword>
<evidence type="ECO:0000256" key="9">
    <source>
        <dbReference type="ARBA" id="ARBA00023170"/>
    </source>
</evidence>
<keyword evidence="8 11" id="KW-0472">Membrane</keyword>
<evidence type="ECO:0000256" key="4">
    <source>
        <dbReference type="ARBA" id="ARBA00022452"/>
    </source>
</evidence>
<dbReference type="GO" id="GO:0044718">
    <property type="term" value="P:siderophore transmembrane transport"/>
    <property type="evidence" value="ECO:0007669"/>
    <property type="project" value="TreeGrafter"/>
</dbReference>
<feature type="domain" description="TonB-dependent receptor-like beta-barrel" evidence="14">
    <location>
        <begin position="262"/>
        <end position="688"/>
    </location>
</feature>
<evidence type="ECO:0000256" key="1">
    <source>
        <dbReference type="ARBA" id="ARBA00004571"/>
    </source>
</evidence>
<dbReference type="PROSITE" id="PS52016">
    <property type="entry name" value="TONB_DEPENDENT_REC_3"/>
    <property type="match status" value="1"/>
</dbReference>
<keyword evidence="16" id="KW-1185">Reference proteome</keyword>
<evidence type="ECO:0000256" key="10">
    <source>
        <dbReference type="ARBA" id="ARBA00023237"/>
    </source>
</evidence>
<evidence type="ECO:0000313" key="16">
    <source>
        <dbReference type="Proteomes" id="UP001139353"/>
    </source>
</evidence>
<evidence type="ECO:0000256" key="8">
    <source>
        <dbReference type="ARBA" id="ARBA00023136"/>
    </source>
</evidence>
<comment type="caution">
    <text evidence="15">The sequence shown here is derived from an EMBL/GenBank/DDBJ whole genome shotgun (WGS) entry which is preliminary data.</text>
</comment>
<feature type="signal peptide" evidence="13">
    <location>
        <begin position="1"/>
        <end position="27"/>
    </location>
</feature>
<dbReference type="RefSeq" id="WP_275683497.1">
    <property type="nucleotide sequence ID" value="NZ_JAJLJH010000004.1"/>
</dbReference>
<dbReference type="InterPro" id="IPR000531">
    <property type="entry name" value="Beta-barrel_TonB"/>
</dbReference>
<keyword evidence="9 15" id="KW-0675">Receptor</keyword>
<dbReference type="InterPro" id="IPR039426">
    <property type="entry name" value="TonB-dep_rcpt-like"/>
</dbReference>
<dbReference type="InterPro" id="IPR037066">
    <property type="entry name" value="Plug_dom_sf"/>
</dbReference>
<evidence type="ECO:0000256" key="3">
    <source>
        <dbReference type="ARBA" id="ARBA00022448"/>
    </source>
</evidence>
<keyword evidence="3 11" id="KW-0813">Transport</keyword>
<gene>
    <name evidence="15" type="ORF">LPC04_17280</name>
</gene>
<dbReference type="GO" id="GO:0009279">
    <property type="term" value="C:cell outer membrane"/>
    <property type="evidence" value="ECO:0007669"/>
    <property type="project" value="UniProtKB-SubCell"/>
</dbReference>
<dbReference type="GO" id="GO:0015344">
    <property type="term" value="F:siderophore uptake transmembrane transporter activity"/>
    <property type="evidence" value="ECO:0007669"/>
    <property type="project" value="TreeGrafter"/>
</dbReference>
<evidence type="ECO:0000256" key="12">
    <source>
        <dbReference type="SAM" id="MobiDB-lite"/>
    </source>
</evidence>
<keyword evidence="6 13" id="KW-0732">Signal</keyword>
<dbReference type="AlphaFoldDB" id="A0A9X1YJ44"/>
<feature type="region of interest" description="Disordered" evidence="12">
    <location>
        <begin position="183"/>
        <end position="205"/>
    </location>
</feature>
<protein>
    <submittedName>
        <fullName evidence="15">TonB-dependent receptor</fullName>
    </submittedName>
</protein>
<keyword evidence="7" id="KW-0798">TonB box</keyword>
<evidence type="ECO:0000256" key="11">
    <source>
        <dbReference type="PROSITE-ProRule" id="PRU01360"/>
    </source>
</evidence>
<proteinExistence type="inferred from homology"/>
<dbReference type="PANTHER" id="PTHR30069">
    <property type="entry name" value="TONB-DEPENDENT OUTER MEMBRANE RECEPTOR"/>
    <property type="match status" value="1"/>
</dbReference>
<dbReference type="SUPFAM" id="SSF56935">
    <property type="entry name" value="Porins"/>
    <property type="match status" value="1"/>
</dbReference>
<comment type="subcellular location">
    <subcellularLocation>
        <location evidence="1 11">Cell outer membrane</location>
        <topology evidence="1 11">Multi-pass membrane protein</topology>
    </subcellularLocation>
</comment>
<feature type="compositionally biased region" description="Low complexity" evidence="12">
    <location>
        <begin position="184"/>
        <end position="193"/>
    </location>
</feature>
<evidence type="ECO:0000256" key="2">
    <source>
        <dbReference type="ARBA" id="ARBA00009810"/>
    </source>
</evidence>
<dbReference type="InterPro" id="IPR036942">
    <property type="entry name" value="Beta-barrel_TonB_sf"/>
</dbReference>
<evidence type="ECO:0000259" key="14">
    <source>
        <dbReference type="Pfam" id="PF00593"/>
    </source>
</evidence>
<dbReference type="EMBL" id="JAJLJH010000004">
    <property type="protein sequence ID" value="MCK9687459.1"/>
    <property type="molecule type" value="Genomic_DNA"/>
</dbReference>
<name>A0A9X1YJ44_9BURK</name>
<keyword evidence="4 11" id="KW-1134">Transmembrane beta strand</keyword>